<dbReference type="FunFam" id="2.60.110.10:FF:000004">
    <property type="entry name" value="THAUMATIN-LIKE PROTEIN 1"/>
    <property type="match status" value="1"/>
</dbReference>
<reference evidence="3" key="1">
    <citation type="submission" date="2022-01" db="EMBL/GenBank/DDBJ databases">
        <authorList>
            <person name="King R."/>
        </authorList>
    </citation>
    <scope>NUCLEOTIDE SEQUENCE</scope>
</reference>
<dbReference type="SUPFAM" id="SSF49870">
    <property type="entry name" value="Osmotin, thaumatin-like protein"/>
    <property type="match status" value="1"/>
</dbReference>
<feature type="chain" id="PRO_5040296375" description="Pathogenesis-related protein 5-like" evidence="2">
    <location>
        <begin position="22"/>
        <end position="246"/>
    </location>
</feature>
<evidence type="ECO:0008006" key="5">
    <source>
        <dbReference type="Google" id="ProtNLM"/>
    </source>
</evidence>
<feature type="signal peptide" evidence="2">
    <location>
        <begin position="1"/>
        <end position="21"/>
    </location>
</feature>
<feature type="disulfide bond" evidence="1">
    <location>
        <begin position="90"/>
        <end position="96"/>
    </location>
</feature>
<dbReference type="SMART" id="SM00205">
    <property type="entry name" value="THN"/>
    <property type="match status" value="1"/>
</dbReference>
<dbReference type="PROSITE" id="PS51367">
    <property type="entry name" value="THAUMATIN_2"/>
    <property type="match status" value="1"/>
</dbReference>
<evidence type="ECO:0000313" key="4">
    <source>
        <dbReference type="Proteomes" id="UP001153636"/>
    </source>
</evidence>
<sequence>MKFTYCIVLFTFLAVLIAVDAAEFEIVNKEIGAIWVGIQGNANKAHLENGGFVLEAGARRTIGAPDDWAGRFWARTWCDWNSKHCLTGDCGNKLECRGAGGVPPVSLAEITLRGWGGLDYYDISFVDGFNLALFIEPVNGHGDGGRYSCKRSACLRHLNDECPNDLRQNTQHGTIACHSACNKFNTDQYCCRNAHNRPETCKSSDWHVNYPKFFKDRCPDAYSYAYDDHKSTFTCKASKYIVQFGI</sequence>
<protein>
    <recommendedName>
        <fullName evidence="5">Pathogenesis-related protein 5-like</fullName>
    </recommendedName>
</protein>
<dbReference type="InterPro" id="IPR037176">
    <property type="entry name" value="Osmotin/thaumatin-like_sf"/>
</dbReference>
<keyword evidence="4" id="KW-1185">Reference proteome</keyword>
<dbReference type="PANTHER" id="PTHR31013">
    <property type="entry name" value="THAUMATIN FAMILY PROTEIN-RELATED"/>
    <property type="match status" value="1"/>
</dbReference>
<evidence type="ECO:0000256" key="1">
    <source>
        <dbReference type="PIRSR" id="PIRSR002703-1"/>
    </source>
</evidence>
<gene>
    <name evidence="3" type="ORF">PSYICH_LOCUS6221</name>
</gene>
<feature type="disulfide bond" evidence="1">
    <location>
        <begin position="181"/>
        <end position="190"/>
    </location>
</feature>
<feature type="disulfide bond" evidence="1">
    <location>
        <begin position="78"/>
        <end position="85"/>
    </location>
</feature>
<dbReference type="OrthoDB" id="430315at2759"/>
<dbReference type="PIRSF" id="PIRSF002703">
    <property type="entry name" value="Thaumatin"/>
    <property type="match status" value="1"/>
</dbReference>
<dbReference type="Gene3D" id="2.60.110.10">
    <property type="entry name" value="Thaumatin"/>
    <property type="match status" value="1"/>
</dbReference>
<feature type="disulfide bond" evidence="1">
    <location>
        <begin position="154"/>
        <end position="218"/>
    </location>
</feature>
<dbReference type="EMBL" id="OV651831">
    <property type="protein sequence ID" value="CAH1105346.1"/>
    <property type="molecule type" value="Genomic_DNA"/>
</dbReference>
<evidence type="ECO:0000313" key="3">
    <source>
        <dbReference type="EMBL" id="CAH1105346.1"/>
    </source>
</evidence>
<dbReference type="PANTHER" id="PTHR31013:SF12">
    <property type="entry name" value="PATHOGENESIS-RELATED PROTEIN 5-LIKE"/>
    <property type="match status" value="1"/>
</dbReference>
<dbReference type="PRINTS" id="PR00347">
    <property type="entry name" value="THAUMATIN"/>
</dbReference>
<dbReference type="CDD" id="cd09218">
    <property type="entry name" value="TLP-PA"/>
    <property type="match status" value="1"/>
</dbReference>
<dbReference type="Proteomes" id="UP001153636">
    <property type="component" value="Chromosome 19"/>
</dbReference>
<proteinExistence type="predicted"/>
<dbReference type="Pfam" id="PF00314">
    <property type="entry name" value="Thaumatin"/>
    <property type="match status" value="1"/>
</dbReference>
<feature type="disulfide bond" evidence="1">
    <location>
        <begin position="191"/>
        <end position="201"/>
    </location>
</feature>
<name>A0A9P0CP84_9CUCU</name>
<feature type="disulfide bond" evidence="1">
    <location>
        <begin position="162"/>
        <end position="177"/>
    </location>
</feature>
<feature type="disulfide bond" evidence="1">
    <location>
        <begin position="149"/>
        <end position="235"/>
    </location>
</feature>
<organism evidence="3 4">
    <name type="scientific">Psylliodes chrysocephalus</name>
    <dbReference type="NCBI Taxonomy" id="3402493"/>
    <lineage>
        <taxon>Eukaryota</taxon>
        <taxon>Metazoa</taxon>
        <taxon>Ecdysozoa</taxon>
        <taxon>Arthropoda</taxon>
        <taxon>Hexapoda</taxon>
        <taxon>Insecta</taxon>
        <taxon>Pterygota</taxon>
        <taxon>Neoptera</taxon>
        <taxon>Endopterygota</taxon>
        <taxon>Coleoptera</taxon>
        <taxon>Polyphaga</taxon>
        <taxon>Cucujiformia</taxon>
        <taxon>Chrysomeloidea</taxon>
        <taxon>Chrysomelidae</taxon>
        <taxon>Galerucinae</taxon>
        <taxon>Alticini</taxon>
        <taxon>Psylliodes</taxon>
    </lineage>
</organism>
<evidence type="ECO:0000256" key="2">
    <source>
        <dbReference type="SAM" id="SignalP"/>
    </source>
</evidence>
<keyword evidence="2" id="KW-0732">Signal</keyword>
<dbReference type="InterPro" id="IPR001938">
    <property type="entry name" value="Thaumatin"/>
</dbReference>
<accession>A0A9P0CP84</accession>
<dbReference type="AlphaFoldDB" id="A0A9P0CP84"/>
<keyword evidence="1" id="KW-1015">Disulfide bond</keyword>